<gene>
    <name evidence="1" type="ORF">BDD41_3099</name>
</gene>
<organism evidence="1 2">
    <name type="scientific">Paracoccus versutus</name>
    <name type="common">Thiobacillus versutus</name>
    <dbReference type="NCBI Taxonomy" id="34007"/>
    <lineage>
        <taxon>Bacteria</taxon>
        <taxon>Pseudomonadati</taxon>
        <taxon>Pseudomonadota</taxon>
        <taxon>Alphaproteobacteria</taxon>
        <taxon>Rhodobacterales</taxon>
        <taxon>Paracoccaceae</taxon>
        <taxon>Paracoccus</taxon>
    </lineage>
</organism>
<evidence type="ECO:0000313" key="2">
    <source>
        <dbReference type="Proteomes" id="UP000256941"/>
    </source>
</evidence>
<protein>
    <submittedName>
        <fullName evidence="1">Uncharacterized protein</fullName>
    </submittedName>
</protein>
<proteinExistence type="predicted"/>
<name>A0A3D9XIP0_PARVE</name>
<comment type="caution">
    <text evidence="1">The sequence shown here is derived from an EMBL/GenBank/DDBJ whole genome shotgun (WGS) entry which is preliminary data.</text>
</comment>
<evidence type="ECO:0000313" key="1">
    <source>
        <dbReference type="EMBL" id="REF70367.1"/>
    </source>
</evidence>
<dbReference type="Proteomes" id="UP000256941">
    <property type="component" value="Unassembled WGS sequence"/>
</dbReference>
<dbReference type="RefSeq" id="WP_147304520.1">
    <property type="nucleotide sequence ID" value="NZ_CP038197.1"/>
</dbReference>
<dbReference type="EMBL" id="QTUJ01000002">
    <property type="protein sequence ID" value="REF70367.1"/>
    <property type="molecule type" value="Genomic_DNA"/>
</dbReference>
<accession>A0A3D9XIP0</accession>
<sequence>MSDWREIRMTDIDWMALRSHIGRSAGVLRRLSTTIRAEDKPQPFRRGAWKEMTLGQVADIGRKNLLRYPDVGEVAIASLQYVIDMADAGKCPIIGSPAPDALRPTLQEKEA</sequence>
<dbReference type="AlphaFoldDB" id="A0A3D9XIP0"/>
<reference evidence="1 2" key="1">
    <citation type="submission" date="2018-08" db="EMBL/GenBank/DDBJ databases">
        <title>Genomic Encyclopedia of Archaeal and Bacterial Type Strains, Phase II (KMG-II): from individual species to whole genera.</title>
        <authorList>
            <person name="Goeker M."/>
        </authorList>
    </citation>
    <scope>NUCLEOTIDE SEQUENCE [LARGE SCALE GENOMIC DNA]</scope>
    <source>
        <strain evidence="1 2">DSM 17099</strain>
    </source>
</reference>